<dbReference type="Gene3D" id="1.10.10.10">
    <property type="entry name" value="Winged helix-like DNA-binding domain superfamily/Winged helix DNA-binding domain"/>
    <property type="match status" value="1"/>
</dbReference>
<dbReference type="Pfam" id="PF25013">
    <property type="entry name" value="LRR_Zer-1"/>
    <property type="match status" value="1"/>
</dbReference>
<dbReference type="FunFam" id="1.10.8.430:FF:000003">
    <property type="entry name" value="Probable disease resistance protein At5g66910"/>
    <property type="match status" value="1"/>
</dbReference>
<reference evidence="5 6" key="1">
    <citation type="submission" date="2020-08" db="EMBL/GenBank/DDBJ databases">
        <title>Plant Genome Project.</title>
        <authorList>
            <person name="Zhang R.-G."/>
        </authorList>
    </citation>
    <scope>NUCLEOTIDE SEQUENCE [LARGE SCALE GENOMIC DNA]</scope>
    <source>
        <tissue evidence="5">Rhizome</tissue>
    </source>
</reference>
<dbReference type="InterPro" id="IPR056845">
    <property type="entry name" value="LRR_Zer-1"/>
</dbReference>
<evidence type="ECO:0000313" key="6">
    <source>
        <dbReference type="Proteomes" id="UP000734854"/>
    </source>
</evidence>
<dbReference type="AlphaFoldDB" id="A0A8J5HYM1"/>
<dbReference type="Gene3D" id="1.10.8.430">
    <property type="entry name" value="Helical domain of apoptotic protease-activating factors"/>
    <property type="match status" value="1"/>
</dbReference>
<name>A0A8J5HYM1_ZINOF</name>
<organism evidence="5 6">
    <name type="scientific">Zingiber officinale</name>
    <name type="common">Ginger</name>
    <name type="synonym">Amomum zingiber</name>
    <dbReference type="NCBI Taxonomy" id="94328"/>
    <lineage>
        <taxon>Eukaryota</taxon>
        <taxon>Viridiplantae</taxon>
        <taxon>Streptophyta</taxon>
        <taxon>Embryophyta</taxon>
        <taxon>Tracheophyta</taxon>
        <taxon>Spermatophyta</taxon>
        <taxon>Magnoliopsida</taxon>
        <taxon>Liliopsida</taxon>
        <taxon>Zingiberales</taxon>
        <taxon>Zingiberaceae</taxon>
        <taxon>Zingiber</taxon>
    </lineage>
</organism>
<dbReference type="EMBL" id="JACMSC010000001">
    <property type="protein sequence ID" value="KAG6538976.1"/>
    <property type="molecule type" value="Genomic_DNA"/>
</dbReference>
<evidence type="ECO:0000256" key="3">
    <source>
        <dbReference type="ARBA" id="ARBA00022821"/>
    </source>
</evidence>
<accession>A0A8J5HYM1</accession>
<dbReference type="Pfam" id="PF05659">
    <property type="entry name" value="RPW8"/>
    <property type="match status" value="1"/>
</dbReference>
<dbReference type="PROSITE" id="PS51153">
    <property type="entry name" value="RPW8"/>
    <property type="match status" value="1"/>
</dbReference>
<keyword evidence="3" id="KW-0611">Plant defense</keyword>
<sequence>MTQNVVAVVLIDYDVDLIAIHCIQPLPWQKAKTPGKIVLLTSPNDIITLLAYISFPLLPRSFSEFHRHLDWKELGPRGCGAVAADMDSSFAGEVATELIKELMKVIRGTYLCRPAAEQLKRSVDSLLPIVQEIRHSGVELPQHRQSQLSELADRLRFALDLARKAAASPRWNVYRSVQLARKMEGIENWISRWIERHMPVHVLADVHHIRVDCAARLDRIERALDMAASSPVAATASKVPVAFGSAPFSGFPMSDMMDPMAPVKTPFAMGNTLSSGFPTMEGFFPSPAPTKVPVAMGKPPSSGYPVANIMDGLMMAGEGVKPVGVGIRIGKEKVKEMLMEGSDRSPVVGIFGIGGSGKTTLAREICKDPEIRSYFKDRIYFTTLSQSPNLESLKLKLWEQISGNMVLGAYNQIPKWQMELGQIEKGFSLIVLDDVWSLSELEELIFSLRGCKILVVSRFNFPSIVKNTYEIELLGEEDALSLFCHAAFEQKSVPFSVDKKLVKQVVDKCKGLPLALKVIGASLRDQPPKFWLRAKNKLTRGEAICESHENKLIERMASSIEFLSAKVRECFLDLGSFPEDKRIPLDVLINMWMELHDLDEEDAFAILVELSNKNLLTLCKDAQNRAGDIYSSYTELSVTQHDLLRDLALYVNNQEPSNTRRRLIMARRENELPKEWERNKDHQFEAQIVSINTGEMKETDWFQMHFPKAEVLILSFCADVYFLPPFLSTMPKLRALILINYGTSCTSLQNCSVFKPLSNLRSLWLEKISVPPLPKSTVRLNNLRKVSLVLCELNDSLRGSKVDLSSTLPRLSHLTIDHCIDVTELPSCICDINSLECLSISNCHDLSELPCEFGKLSSLKILRVYACPSLKSLPLSICRMKGLKYLDISQSFNLRELPEELGYMTSLEKIDMRECSQLKTLPRSSSFLKSLGHVICDEDIALLWKEAERDIPDLRVQVAEESFNLDWLLE</sequence>
<dbReference type="Gene3D" id="3.40.50.300">
    <property type="entry name" value="P-loop containing nucleotide triphosphate hydrolases"/>
    <property type="match status" value="1"/>
</dbReference>
<proteinExistence type="inferred from homology"/>
<evidence type="ECO:0000259" key="4">
    <source>
        <dbReference type="PROSITE" id="PS51153"/>
    </source>
</evidence>
<keyword evidence="2" id="KW-0677">Repeat</keyword>
<comment type="similarity">
    <text evidence="1">Belongs to the disease resistance NB-LRR family.</text>
</comment>
<dbReference type="GO" id="GO:0043531">
    <property type="term" value="F:ADP binding"/>
    <property type="evidence" value="ECO:0007669"/>
    <property type="project" value="InterPro"/>
</dbReference>
<comment type="caution">
    <text evidence="5">The sequence shown here is derived from an EMBL/GenBank/DDBJ whole genome shotgun (WGS) entry which is preliminary data.</text>
</comment>
<protein>
    <recommendedName>
        <fullName evidence="4">RPW8 domain-containing protein</fullName>
    </recommendedName>
</protein>
<gene>
    <name evidence="5" type="ORF">ZIOFF_004128</name>
</gene>
<dbReference type="PANTHER" id="PTHR36766">
    <property type="entry name" value="PLANT BROAD-SPECTRUM MILDEW RESISTANCE PROTEIN RPW8"/>
    <property type="match status" value="1"/>
</dbReference>
<dbReference type="Pfam" id="PF00931">
    <property type="entry name" value="NB-ARC"/>
    <property type="match status" value="1"/>
</dbReference>
<dbReference type="InterPro" id="IPR027417">
    <property type="entry name" value="P-loop_NTPase"/>
</dbReference>
<dbReference type="InterPro" id="IPR008808">
    <property type="entry name" value="Powdery_mildew-R_dom"/>
</dbReference>
<keyword evidence="6" id="KW-1185">Reference proteome</keyword>
<dbReference type="GO" id="GO:0006952">
    <property type="term" value="P:defense response"/>
    <property type="evidence" value="ECO:0007669"/>
    <property type="project" value="UniProtKB-KW"/>
</dbReference>
<evidence type="ECO:0000256" key="2">
    <source>
        <dbReference type="ARBA" id="ARBA00022737"/>
    </source>
</evidence>
<feature type="domain" description="RPW8" evidence="4">
    <location>
        <begin position="84"/>
        <end position="232"/>
    </location>
</feature>
<dbReference type="InterPro" id="IPR042197">
    <property type="entry name" value="Apaf_helical"/>
</dbReference>
<dbReference type="SUPFAM" id="SSF52058">
    <property type="entry name" value="L domain-like"/>
    <property type="match status" value="1"/>
</dbReference>
<dbReference type="PANTHER" id="PTHR36766:SF30">
    <property type="entry name" value="TIR-NBS TYPE DISEASE RESISTANCE PROTEIN-RELATED"/>
    <property type="match status" value="1"/>
</dbReference>
<dbReference type="Gene3D" id="3.80.10.10">
    <property type="entry name" value="Ribonuclease Inhibitor"/>
    <property type="match status" value="1"/>
</dbReference>
<dbReference type="InterPro" id="IPR032675">
    <property type="entry name" value="LRR_dom_sf"/>
</dbReference>
<evidence type="ECO:0000313" key="5">
    <source>
        <dbReference type="EMBL" id="KAG6538976.1"/>
    </source>
</evidence>
<dbReference type="InterPro" id="IPR002182">
    <property type="entry name" value="NB-ARC"/>
</dbReference>
<dbReference type="PRINTS" id="PR00364">
    <property type="entry name" value="DISEASERSIST"/>
</dbReference>
<dbReference type="InterPro" id="IPR036388">
    <property type="entry name" value="WH-like_DNA-bd_sf"/>
</dbReference>
<dbReference type="Proteomes" id="UP000734854">
    <property type="component" value="Unassembled WGS sequence"/>
</dbReference>
<dbReference type="SUPFAM" id="SSF52540">
    <property type="entry name" value="P-loop containing nucleoside triphosphate hydrolases"/>
    <property type="match status" value="1"/>
</dbReference>
<evidence type="ECO:0000256" key="1">
    <source>
        <dbReference type="ARBA" id="ARBA00008894"/>
    </source>
</evidence>